<sequence>WWQVEHKESLLEAWTAFDMACGVGEATLSILEWWKLGRIACEQQQNMGDQPTTNQAGVILPRRPSPRSTAPPPLESTVPQPVILAADPYTADAFNTRTGLQCAPLSFKEIAEGSLPALPPDLSGRVHHPPELAAHPGNDAPLIDMIVCSFALHLVESPSELFALLWELSTKARWMVIIAPHKKPDIKDGWGWCKWDVDAWRESRMTDSHGEFLQERVHCRVYRSLNV</sequence>
<name>M2R602_CERS8</name>
<feature type="non-terminal residue" evidence="2">
    <location>
        <position position="227"/>
    </location>
</feature>
<evidence type="ECO:0000256" key="1">
    <source>
        <dbReference type="SAM" id="MobiDB-lite"/>
    </source>
</evidence>
<feature type="compositionally biased region" description="Polar residues" evidence="1">
    <location>
        <begin position="46"/>
        <end position="56"/>
    </location>
</feature>
<feature type="region of interest" description="Disordered" evidence="1">
    <location>
        <begin position="46"/>
        <end position="77"/>
    </location>
</feature>
<dbReference type="OrthoDB" id="66144at2759"/>
<reference evidence="2 3" key="1">
    <citation type="journal article" date="2012" name="Proc. Natl. Acad. Sci. U.S.A.">
        <title>Comparative genomics of Ceriporiopsis subvermispora and Phanerochaete chrysosporium provide insight into selective ligninolysis.</title>
        <authorList>
            <person name="Fernandez-Fueyo E."/>
            <person name="Ruiz-Duenas F.J."/>
            <person name="Ferreira P."/>
            <person name="Floudas D."/>
            <person name="Hibbett D.S."/>
            <person name="Canessa P."/>
            <person name="Larrondo L.F."/>
            <person name="James T.Y."/>
            <person name="Seelenfreund D."/>
            <person name="Lobos S."/>
            <person name="Polanco R."/>
            <person name="Tello M."/>
            <person name="Honda Y."/>
            <person name="Watanabe T."/>
            <person name="Watanabe T."/>
            <person name="Ryu J.S."/>
            <person name="Kubicek C.P."/>
            <person name="Schmoll M."/>
            <person name="Gaskell J."/>
            <person name="Hammel K.E."/>
            <person name="St John F.J."/>
            <person name="Vanden Wymelenberg A."/>
            <person name="Sabat G."/>
            <person name="Splinter BonDurant S."/>
            <person name="Syed K."/>
            <person name="Yadav J.S."/>
            <person name="Doddapaneni H."/>
            <person name="Subramanian V."/>
            <person name="Lavin J.L."/>
            <person name="Oguiza J.A."/>
            <person name="Perez G."/>
            <person name="Pisabarro A.G."/>
            <person name="Ramirez L."/>
            <person name="Santoyo F."/>
            <person name="Master E."/>
            <person name="Coutinho P.M."/>
            <person name="Henrissat B."/>
            <person name="Lombard V."/>
            <person name="Magnuson J.K."/>
            <person name="Kuees U."/>
            <person name="Hori C."/>
            <person name="Igarashi K."/>
            <person name="Samejima M."/>
            <person name="Held B.W."/>
            <person name="Barry K.W."/>
            <person name="LaButti K.M."/>
            <person name="Lapidus A."/>
            <person name="Lindquist E.A."/>
            <person name="Lucas S.M."/>
            <person name="Riley R."/>
            <person name="Salamov A.A."/>
            <person name="Hoffmeister D."/>
            <person name="Schwenk D."/>
            <person name="Hadar Y."/>
            <person name="Yarden O."/>
            <person name="de Vries R.P."/>
            <person name="Wiebenga A."/>
            <person name="Stenlid J."/>
            <person name="Eastwood D."/>
            <person name="Grigoriev I.V."/>
            <person name="Berka R.M."/>
            <person name="Blanchette R.A."/>
            <person name="Kersten P."/>
            <person name="Martinez A.T."/>
            <person name="Vicuna R."/>
            <person name="Cullen D."/>
        </authorList>
    </citation>
    <scope>NUCLEOTIDE SEQUENCE [LARGE SCALE GENOMIC DNA]</scope>
    <source>
        <strain evidence="2 3">B</strain>
    </source>
</reference>
<dbReference type="HOGENOM" id="CLU_067896_0_0_1"/>
<dbReference type="AlphaFoldDB" id="M2R602"/>
<gene>
    <name evidence="2" type="ORF">CERSUDRAFT_45715</name>
</gene>
<dbReference type="SUPFAM" id="SSF53335">
    <property type="entry name" value="S-adenosyl-L-methionine-dependent methyltransferases"/>
    <property type="match status" value="1"/>
</dbReference>
<evidence type="ECO:0000313" key="3">
    <source>
        <dbReference type="Proteomes" id="UP000016930"/>
    </source>
</evidence>
<evidence type="ECO:0000313" key="2">
    <source>
        <dbReference type="EMBL" id="EMD40000.1"/>
    </source>
</evidence>
<keyword evidence="3" id="KW-1185">Reference proteome</keyword>
<accession>M2R602</accession>
<dbReference type="EMBL" id="KB445793">
    <property type="protein sequence ID" value="EMD40000.1"/>
    <property type="molecule type" value="Genomic_DNA"/>
</dbReference>
<dbReference type="Proteomes" id="UP000016930">
    <property type="component" value="Unassembled WGS sequence"/>
</dbReference>
<protein>
    <recommendedName>
        <fullName evidence="4">Methyltransferase type 11 domain-containing protein</fullName>
    </recommendedName>
</protein>
<organism evidence="2 3">
    <name type="scientific">Ceriporiopsis subvermispora (strain B)</name>
    <name type="common">White-rot fungus</name>
    <name type="synonym">Gelatoporia subvermispora</name>
    <dbReference type="NCBI Taxonomy" id="914234"/>
    <lineage>
        <taxon>Eukaryota</taxon>
        <taxon>Fungi</taxon>
        <taxon>Dikarya</taxon>
        <taxon>Basidiomycota</taxon>
        <taxon>Agaricomycotina</taxon>
        <taxon>Agaricomycetes</taxon>
        <taxon>Polyporales</taxon>
        <taxon>Gelatoporiaceae</taxon>
        <taxon>Gelatoporia</taxon>
    </lineage>
</organism>
<evidence type="ECO:0008006" key="4">
    <source>
        <dbReference type="Google" id="ProtNLM"/>
    </source>
</evidence>
<proteinExistence type="predicted"/>
<dbReference type="InterPro" id="IPR029063">
    <property type="entry name" value="SAM-dependent_MTases_sf"/>
</dbReference>